<dbReference type="EC" id="3.1.11.6" evidence="5"/>
<reference evidence="9 10" key="1">
    <citation type="submission" date="2016-11" db="EMBL/GenBank/DDBJ databases">
        <title>Trade-off between light-utilization and light-protection in marine flavobacteria.</title>
        <authorList>
            <person name="Kumagai Y."/>
        </authorList>
    </citation>
    <scope>NUCLEOTIDE SEQUENCE [LARGE SCALE GENOMIC DNA]</scope>
    <source>
        <strain evidence="9 10">NBRC 107125</strain>
    </source>
</reference>
<name>A0A1X9NN66_9GAMM</name>
<feature type="domain" description="OB-fold nucleic acid binding" evidence="8">
    <location>
        <begin position="12"/>
        <end position="105"/>
    </location>
</feature>
<dbReference type="PANTHER" id="PTHR30008">
    <property type="entry name" value="EXODEOXYRIBONUCLEASE 7 LARGE SUBUNIT"/>
    <property type="match status" value="1"/>
</dbReference>
<dbReference type="GO" id="GO:0008855">
    <property type="term" value="F:exodeoxyribonuclease VII activity"/>
    <property type="evidence" value="ECO:0007669"/>
    <property type="project" value="UniProtKB-UniRule"/>
</dbReference>
<dbReference type="Proteomes" id="UP000193450">
    <property type="component" value="Chromosome"/>
</dbReference>
<dbReference type="OrthoDB" id="9802795at2"/>
<evidence type="ECO:0000313" key="9">
    <source>
        <dbReference type="EMBL" id="ARN75333.1"/>
    </source>
</evidence>
<evidence type="ECO:0000256" key="6">
    <source>
        <dbReference type="RuleBase" id="RU004355"/>
    </source>
</evidence>
<comment type="subcellular location">
    <subcellularLocation>
        <location evidence="5 6">Cytoplasm</location>
    </subcellularLocation>
</comment>
<evidence type="ECO:0000313" key="10">
    <source>
        <dbReference type="Proteomes" id="UP000193450"/>
    </source>
</evidence>
<dbReference type="HAMAP" id="MF_00378">
    <property type="entry name" value="Exonuc_7_L"/>
    <property type="match status" value="1"/>
</dbReference>
<feature type="domain" description="Exonuclease VII large subunit C-terminal" evidence="7">
    <location>
        <begin position="128"/>
        <end position="445"/>
    </location>
</feature>
<dbReference type="GO" id="GO:0005737">
    <property type="term" value="C:cytoplasm"/>
    <property type="evidence" value="ECO:0007669"/>
    <property type="project" value="UniProtKB-SubCell"/>
</dbReference>
<keyword evidence="3 5" id="KW-0378">Hydrolase</keyword>
<evidence type="ECO:0000256" key="2">
    <source>
        <dbReference type="ARBA" id="ARBA00022722"/>
    </source>
</evidence>
<sequence>MPNSPNPKRDTLSISQLNRQAKRLLEGNFPSVWVEGEISNLSRPSSGHWYFSLKDNSAQVRCAMFRSSNARLRFQVEAGQQVMARAKLSLYEARGDYQLIVEHMEPAGDGALAKAFEALKNKLQAEGLFDNDSKQALPEQPKSIAVVTSATGAAIRDILTVLARRFPSIKVTIFPTAVQGQNAAQEIARAINTANGLHEAGKREFDLILTGRGGGSMEDLWAFNEEVVARAIYQSGLPVVSAVGHEVDFTIADFVADIRAPTPSAAAELISPDGQEMMASFMGFEQLLTRQMLLTLDNNKQQLGWLQSRLRHPGSRLQEHSQRLDELEMRLLNGWKNQSHQQKLGLQLLGSRLQQQTPGHKIQQLKLASAGLYQRLEKQVQRLLEQQQQRLKNSMQLLDAVSPLATLDRGYAIVSDDEGQVITDAGDLSQGQTITTRFAKGTVKSKVS</sequence>
<keyword evidence="10" id="KW-1185">Reference proteome</keyword>
<evidence type="ECO:0000256" key="4">
    <source>
        <dbReference type="ARBA" id="ARBA00022839"/>
    </source>
</evidence>
<dbReference type="PANTHER" id="PTHR30008:SF0">
    <property type="entry name" value="EXODEOXYRIBONUCLEASE 7 LARGE SUBUNIT"/>
    <property type="match status" value="1"/>
</dbReference>
<keyword evidence="4 5" id="KW-0269">Exonuclease</keyword>
<dbReference type="GO" id="GO:0003676">
    <property type="term" value="F:nucleic acid binding"/>
    <property type="evidence" value="ECO:0007669"/>
    <property type="project" value="InterPro"/>
</dbReference>
<dbReference type="GO" id="GO:0006308">
    <property type="term" value="P:DNA catabolic process"/>
    <property type="evidence" value="ECO:0007669"/>
    <property type="project" value="UniProtKB-UniRule"/>
</dbReference>
<organism evidence="9 10">
    <name type="scientific">Oceanicoccus sagamiensis</name>
    <dbReference type="NCBI Taxonomy" id="716816"/>
    <lineage>
        <taxon>Bacteria</taxon>
        <taxon>Pseudomonadati</taxon>
        <taxon>Pseudomonadota</taxon>
        <taxon>Gammaproteobacteria</taxon>
        <taxon>Cellvibrionales</taxon>
        <taxon>Spongiibacteraceae</taxon>
        <taxon>Oceanicoccus</taxon>
    </lineage>
</organism>
<evidence type="ECO:0000259" key="7">
    <source>
        <dbReference type="Pfam" id="PF02601"/>
    </source>
</evidence>
<dbReference type="STRING" id="716816.BST96_15160"/>
<evidence type="ECO:0000259" key="8">
    <source>
        <dbReference type="Pfam" id="PF13742"/>
    </source>
</evidence>
<dbReference type="GO" id="GO:0009318">
    <property type="term" value="C:exodeoxyribonuclease VII complex"/>
    <property type="evidence" value="ECO:0007669"/>
    <property type="project" value="UniProtKB-UniRule"/>
</dbReference>
<dbReference type="InterPro" id="IPR020579">
    <property type="entry name" value="Exonuc_VII_lsu_C"/>
</dbReference>
<dbReference type="AlphaFoldDB" id="A0A1X9NN66"/>
<gene>
    <name evidence="5" type="primary">xseA</name>
    <name evidence="9" type="ORF">BST96_15160</name>
</gene>
<dbReference type="NCBIfam" id="TIGR00237">
    <property type="entry name" value="xseA"/>
    <property type="match status" value="1"/>
</dbReference>
<evidence type="ECO:0000256" key="1">
    <source>
        <dbReference type="ARBA" id="ARBA00022490"/>
    </source>
</evidence>
<dbReference type="CDD" id="cd04489">
    <property type="entry name" value="ExoVII_LU_OBF"/>
    <property type="match status" value="1"/>
</dbReference>
<comment type="function">
    <text evidence="5">Bidirectionally degrades single-stranded DNA into large acid-insoluble oligonucleotides, which are then degraded further into small acid-soluble oligonucleotides.</text>
</comment>
<keyword evidence="1 5" id="KW-0963">Cytoplasm</keyword>
<keyword evidence="2 5" id="KW-0540">Nuclease</keyword>
<evidence type="ECO:0000256" key="5">
    <source>
        <dbReference type="HAMAP-Rule" id="MF_00378"/>
    </source>
</evidence>
<dbReference type="KEGG" id="osg:BST96_15160"/>
<dbReference type="RefSeq" id="WP_085759509.1">
    <property type="nucleotide sequence ID" value="NZ_CP019343.1"/>
</dbReference>
<dbReference type="InterPro" id="IPR003753">
    <property type="entry name" value="Exonuc_VII_L"/>
</dbReference>
<dbReference type="Pfam" id="PF02601">
    <property type="entry name" value="Exonuc_VII_L"/>
    <property type="match status" value="1"/>
</dbReference>
<dbReference type="InterPro" id="IPR025824">
    <property type="entry name" value="OB-fold_nuc-bd_dom"/>
</dbReference>
<comment type="catalytic activity">
    <reaction evidence="5 6">
        <text>Exonucleolytic cleavage in either 5'- to 3'- or 3'- to 5'-direction to yield nucleoside 5'-phosphates.</text>
        <dbReference type="EC" id="3.1.11.6"/>
    </reaction>
</comment>
<comment type="similarity">
    <text evidence="5 6">Belongs to the XseA family.</text>
</comment>
<dbReference type="Pfam" id="PF13742">
    <property type="entry name" value="tRNA_anti_2"/>
    <property type="match status" value="1"/>
</dbReference>
<proteinExistence type="inferred from homology"/>
<accession>A0A1X9NN66</accession>
<comment type="subunit">
    <text evidence="5">Heterooligomer composed of large and small subunits.</text>
</comment>
<evidence type="ECO:0000256" key="3">
    <source>
        <dbReference type="ARBA" id="ARBA00022801"/>
    </source>
</evidence>
<dbReference type="EMBL" id="CP019343">
    <property type="protein sequence ID" value="ARN75333.1"/>
    <property type="molecule type" value="Genomic_DNA"/>
</dbReference>
<protein>
    <recommendedName>
        <fullName evidence="5">Exodeoxyribonuclease 7 large subunit</fullName>
        <ecNumber evidence="5">3.1.11.6</ecNumber>
    </recommendedName>
    <alternativeName>
        <fullName evidence="5">Exodeoxyribonuclease VII large subunit</fullName>
        <shortName evidence="5">Exonuclease VII large subunit</shortName>
    </alternativeName>
</protein>